<dbReference type="AlphaFoldDB" id="A0A7J8CI07"/>
<comment type="caution">
    <text evidence="1">The sequence shown here is derived from an EMBL/GenBank/DDBJ whole genome shotgun (WGS) entry which is preliminary data.</text>
</comment>
<dbReference type="EMBL" id="JACASE010000014">
    <property type="protein sequence ID" value="KAF6410505.1"/>
    <property type="molecule type" value="Genomic_DNA"/>
</dbReference>
<gene>
    <name evidence="1" type="ORF">HJG63_009043</name>
</gene>
<proteinExistence type="predicted"/>
<dbReference type="Proteomes" id="UP000593571">
    <property type="component" value="Unassembled WGS sequence"/>
</dbReference>
<sequence length="129" mass="14774">MKKISIPHFIPLLTLNTRLWCRQPCLHPWPVKYNPPNPAPHPLEMSQTLHRPPISDHPGLGWSHSNQTLHSLPPHHQNPSLDLKRQAATFRLLNPFFDPHSWTPIGGQPGPSTSKCRYPLHLSRLCTIF</sequence>
<reference evidence="1 2" key="1">
    <citation type="journal article" date="2020" name="Nature">
        <title>Six reference-quality genomes reveal evolution of bat adaptations.</title>
        <authorList>
            <person name="Jebb D."/>
            <person name="Huang Z."/>
            <person name="Pippel M."/>
            <person name="Hughes G.M."/>
            <person name="Lavrichenko K."/>
            <person name="Devanna P."/>
            <person name="Winkler S."/>
            <person name="Jermiin L.S."/>
            <person name="Skirmuntt E.C."/>
            <person name="Katzourakis A."/>
            <person name="Burkitt-Gray L."/>
            <person name="Ray D.A."/>
            <person name="Sullivan K.A.M."/>
            <person name="Roscito J.G."/>
            <person name="Kirilenko B.M."/>
            <person name="Davalos L.M."/>
            <person name="Corthals A.P."/>
            <person name="Power M.L."/>
            <person name="Jones G."/>
            <person name="Ransome R.D."/>
            <person name="Dechmann D.K.N."/>
            <person name="Locatelli A.G."/>
            <person name="Puechmaille S.J."/>
            <person name="Fedrigo O."/>
            <person name="Jarvis E.D."/>
            <person name="Hiller M."/>
            <person name="Vernes S.C."/>
            <person name="Myers E.W."/>
            <person name="Teeling E.C."/>
        </authorList>
    </citation>
    <scope>NUCLEOTIDE SEQUENCE [LARGE SCALE GENOMIC DNA]</scope>
    <source>
        <strain evidence="1">MRouAeg1</strain>
        <tissue evidence="1">Muscle</tissue>
    </source>
</reference>
<organism evidence="1 2">
    <name type="scientific">Rousettus aegyptiacus</name>
    <name type="common">Egyptian fruit bat</name>
    <name type="synonym">Pteropus aegyptiacus</name>
    <dbReference type="NCBI Taxonomy" id="9407"/>
    <lineage>
        <taxon>Eukaryota</taxon>
        <taxon>Metazoa</taxon>
        <taxon>Chordata</taxon>
        <taxon>Craniata</taxon>
        <taxon>Vertebrata</taxon>
        <taxon>Euteleostomi</taxon>
        <taxon>Mammalia</taxon>
        <taxon>Eutheria</taxon>
        <taxon>Laurasiatheria</taxon>
        <taxon>Chiroptera</taxon>
        <taxon>Yinpterochiroptera</taxon>
        <taxon>Pteropodoidea</taxon>
        <taxon>Pteropodidae</taxon>
        <taxon>Rousettinae</taxon>
        <taxon>Rousettus</taxon>
    </lineage>
</organism>
<protein>
    <submittedName>
        <fullName evidence="1">Uncharacterized protein</fullName>
    </submittedName>
</protein>
<evidence type="ECO:0000313" key="1">
    <source>
        <dbReference type="EMBL" id="KAF6410505.1"/>
    </source>
</evidence>
<keyword evidence="2" id="KW-1185">Reference proteome</keyword>
<evidence type="ECO:0000313" key="2">
    <source>
        <dbReference type="Proteomes" id="UP000593571"/>
    </source>
</evidence>
<accession>A0A7J8CI07</accession>
<name>A0A7J8CI07_ROUAE</name>